<proteinExistence type="predicted"/>
<protein>
    <submittedName>
        <fullName evidence="1">Uncharacterized protein</fullName>
    </submittedName>
</protein>
<gene>
    <name evidence="1" type="ORF">ATEIFO6365_0002095100</name>
</gene>
<sequence>MGRPPFGTAEFLCRSMESPNEAYLKIYMQAPYQGTETLPGRLRAQQATLVNLPSNPKDNIEAWRRLTTNHVGVTGHLIAEKREAQGEEDPVPGRWDILVSKVLGIRLGDQESYLINGIFRYVHSHFALRSNPSTNIEGLFHPIFYSDFGLAMRPYNVRSLKDGPVSVEELEERGWVF</sequence>
<dbReference type="OrthoDB" id="4207132at2759"/>
<comment type="caution">
    <text evidence="1">The sequence shown here is derived from an EMBL/GenBank/DDBJ whole genome shotgun (WGS) entry which is preliminary data.</text>
</comment>
<accession>A0A5M3YVC9</accession>
<dbReference type="Proteomes" id="UP000452235">
    <property type="component" value="Unassembled WGS sequence"/>
</dbReference>
<organism evidence="1 2">
    <name type="scientific">Aspergillus terreus</name>
    <dbReference type="NCBI Taxonomy" id="33178"/>
    <lineage>
        <taxon>Eukaryota</taxon>
        <taxon>Fungi</taxon>
        <taxon>Dikarya</taxon>
        <taxon>Ascomycota</taxon>
        <taxon>Pezizomycotina</taxon>
        <taxon>Eurotiomycetes</taxon>
        <taxon>Eurotiomycetidae</taxon>
        <taxon>Eurotiales</taxon>
        <taxon>Aspergillaceae</taxon>
        <taxon>Aspergillus</taxon>
        <taxon>Aspergillus subgen. Circumdati</taxon>
    </lineage>
</organism>
<dbReference type="EMBL" id="BLJY01000002">
    <property type="protein sequence ID" value="GFF13840.1"/>
    <property type="molecule type" value="Genomic_DNA"/>
</dbReference>
<reference evidence="1 2" key="1">
    <citation type="submission" date="2020-01" db="EMBL/GenBank/DDBJ databases">
        <title>Aspergillus terreus IFO 6365 whole genome shotgun sequence.</title>
        <authorList>
            <person name="Kanamasa S."/>
            <person name="Takahashi H."/>
        </authorList>
    </citation>
    <scope>NUCLEOTIDE SEQUENCE [LARGE SCALE GENOMIC DNA]</scope>
    <source>
        <strain evidence="1 2">IFO 6365</strain>
    </source>
</reference>
<name>A0A5M3YVC9_ASPTE</name>
<dbReference type="AlphaFoldDB" id="A0A5M3YVC9"/>
<dbReference type="VEuPathDB" id="FungiDB:ATEG_02672"/>
<keyword evidence="2" id="KW-1185">Reference proteome</keyword>
<evidence type="ECO:0000313" key="2">
    <source>
        <dbReference type="Proteomes" id="UP000452235"/>
    </source>
</evidence>
<evidence type="ECO:0000313" key="1">
    <source>
        <dbReference type="EMBL" id="GFF13840.1"/>
    </source>
</evidence>